<reference evidence="2 3" key="1">
    <citation type="submission" date="2019-12" db="EMBL/GenBank/DDBJ databases">
        <authorList>
            <person name="Kim Y.S."/>
        </authorList>
    </citation>
    <scope>NUCLEOTIDE SEQUENCE [LARGE SCALE GENOMIC DNA]</scope>
    <source>
        <strain evidence="2 3">MMS17-SY077</strain>
    </source>
</reference>
<organism evidence="2 3">
    <name type="scientific">Agromyces seonyuensis</name>
    <dbReference type="NCBI Taxonomy" id="2662446"/>
    <lineage>
        <taxon>Bacteria</taxon>
        <taxon>Bacillati</taxon>
        <taxon>Actinomycetota</taxon>
        <taxon>Actinomycetes</taxon>
        <taxon>Micrococcales</taxon>
        <taxon>Microbacteriaceae</taxon>
        <taxon>Agromyces</taxon>
    </lineage>
</organism>
<dbReference type="InterPro" id="IPR032330">
    <property type="entry name" value="EF-G-binding_C"/>
</dbReference>
<name>A0A6I4NY45_9MICO</name>
<dbReference type="Proteomes" id="UP000438182">
    <property type="component" value="Unassembled WGS sequence"/>
</dbReference>
<accession>A0A6I4NY45</accession>
<dbReference type="Pfam" id="PF16571">
    <property type="entry name" value="FBP_C"/>
    <property type="match status" value="1"/>
</dbReference>
<evidence type="ECO:0000313" key="3">
    <source>
        <dbReference type="Proteomes" id="UP000438182"/>
    </source>
</evidence>
<gene>
    <name evidence="2" type="ORF">GB864_11555</name>
</gene>
<protein>
    <submittedName>
        <fullName evidence="2">FBP domain-containing protein</fullName>
    </submittedName>
</protein>
<proteinExistence type="predicted"/>
<evidence type="ECO:0000259" key="1">
    <source>
        <dbReference type="Pfam" id="PF16571"/>
    </source>
</evidence>
<dbReference type="EMBL" id="WSTA01000050">
    <property type="protein sequence ID" value="MWB99178.1"/>
    <property type="molecule type" value="Genomic_DNA"/>
</dbReference>
<comment type="caution">
    <text evidence="2">The sequence shown here is derived from an EMBL/GenBank/DDBJ whole genome shotgun (WGS) entry which is preliminary data.</text>
</comment>
<dbReference type="RefSeq" id="WP_160425188.1">
    <property type="nucleotide sequence ID" value="NZ_WSTA01000050.1"/>
</dbReference>
<sequence length="163" mass="18158">MLPLTEAQIRASFVNASKRERDQLVLPADFGDLDWDRRDFLGWRDRKQPQVGYVVVELDGALVGVLLRQTEARSRTRPQCSWCEDVHLPNDVVFYGAKRAGAAGRKGDTIGTLVCADFECSANARKRPPTAYIGFDVEAARLRRIEALAEHVRAFVADVVGAE</sequence>
<evidence type="ECO:0000313" key="2">
    <source>
        <dbReference type="EMBL" id="MWB99178.1"/>
    </source>
</evidence>
<dbReference type="AlphaFoldDB" id="A0A6I4NY45"/>
<keyword evidence="3" id="KW-1185">Reference proteome</keyword>
<feature type="domain" description="Elongation factor G-binding protein C-terminal treble-clef zinc-finger" evidence="1">
    <location>
        <begin position="8"/>
        <end position="159"/>
    </location>
</feature>